<sequence>MPERSTPVPLTHLSITAGARVKERLAQAARSPEALAEHVRGQLIDLLQLQGCRFEYGRLIGHPPRLEQNGDVVVGRRHWNVERHGWPDGEIALRATANGRYLGRFMLRPTPGVVAPLQARLVAVTLADQAGAALDTAGPLLDA</sequence>
<accession>A0ACC6QB99</accession>
<evidence type="ECO:0000313" key="1">
    <source>
        <dbReference type="EMBL" id="MEJ8655561.1"/>
    </source>
</evidence>
<comment type="caution">
    <text evidence="1">The sequence shown here is derived from an EMBL/GenBank/DDBJ whole genome shotgun (WGS) entry which is preliminary data.</text>
</comment>
<proteinExistence type="predicted"/>
<reference evidence="1" key="1">
    <citation type="submission" date="2024-03" db="EMBL/GenBank/DDBJ databases">
        <title>Novel Streptomyces species of biotechnological and ecological value are a feature of Machair soil.</title>
        <authorList>
            <person name="Prole J.R."/>
            <person name="Goodfellow M."/>
            <person name="Allenby N."/>
            <person name="Ward A.C."/>
        </authorList>
    </citation>
    <scope>NUCLEOTIDE SEQUENCE</scope>
    <source>
        <strain evidence="1">MS1.AVA.4</strain>
    </source>
</reference>
<name>A0ACC6QB99_9ACTN</name>
<keyword evidence="2" id="KW-1185">Reference proteome</keyword>
<organism evidence="1 2">
    <name type="scientific">Streptomyces pratisoli</name>
    <dbReference type="NCBI Taxonomy" id="3139917"/>
    <lineage>
        <taxon>Bacteria</taxon>
        <taxon>Bacillati</taxon>
        <taxon>Actinomycetota</taxon>
        <taxon>Actinomycetes</taxon>
        <taxon>Kitasatosporales</taxon>
        <taxon>Streptomycetaceae</taxon>
        <taxon>Streptomyces</taxon>
    </lineage>
</organism>
<dbReference type="EMBL" id="JBBKAI010000002">
    <property type="protein sequence ID" value="MEJ8655561.1"/>
    <property type="molecule type" value="Genomic_DNA"/>
</dbReference>
<evidence type="ECO:0000313" key="2">
    <source>
        <dbReference type="Proteomes" id="UP001375539"/>
    </source>
</evidence>
<gene>
    <name evidence="1" type="ORF">WKI58_03295</name>
</gene>
<dbReference type="Proteomes" id="UP001375539">
    <property type="component" value="Unassembled WGS sequence"/>
</dbReference>
<protein>
    <submittedName>
        <fullName evidence="1">Uncharacterized protein</fullName>
    </submittedName>
</protein>